<evidence type="ECO:0000313" key="2">
    <source>
        <dbReference type="Proteomes" id="UP000523079"/>
    </source>
</evidence>
<dbReference type="EMBL" id="JACGWT010000001">
    <property type="protein sequence ID" value="MBA8792873.1"/>
    <property type="molecule type" value="Genomic_DNA"/>
</dbReference>
<evidence type="ECO:0000313" key="1">
    <source>
        <dbReference type="EMBL" id="MBA8792873.1"/>
    </source>
</evidence>
<comment type="caution">
    <text evidence="1">The sequence shown here is derived from an EMBL/GenBank/DDBJ whole genome shotgun (WGS) entry which is preliminary data.</text>
</comment>
<keyword evidence="2" id="KW-1185">Reference proteome</keyword>
<reference evidence="1 2" key="1">
    <citation type="submission" date="2020-07" db="EMBL/GenBank/DDBJ databases">
        <title>Sequencing the genomes of 1000 actinobacteria strains.</title>
        <authorList>
            <person name="Klenk H.-P."/>
        </authorList>
    </citation>
    <scope>NUCLEOTIDE SEQUENCE [LARGE SCALE GENOMIC DNA]</scope>
    <source>
        <strain evidence="1 2">DSM 100723</strain>
    </source>
</reference>
<sequence>MTQIKIMNGSPLRSIVDIRIYAAVLIPFIDREFDQQAKNLLRVPLPLSVQDALRLEQRRTRVINLRADDLTNFSRVRLTELGCGDIADATADGSRQVRDLLDLKLVEPGIYDSQHDPRTRLVIEILCKDSITGRDFALQIGPIYSSDLKHGHWKHGDDSPSGRLARAVAKWVVRWRNAVNRQDAIGFIEEKESRASDHLSSVAADRE</sequence>
<gene>
    <name evidence="1" type="ORF">FHX74_000467</name>
</gene>
<organism evidence="1 2">
    <name type="scientific">Microlunatus kandeliicorticis</name>
    <dbReference type="NCBI Taxonomy" id="1759536"/>
    <lineage>
        <taxon>Bacteria</taxon>
        <taxon>Bacillati</taxon>
        <taxon>Actinomycetota</taxon>
        <taxon>Actinomycetes</taxon>
        <taxon>Propionibacteriales</taxon>
        <taxon>Propionibacteriaceae</taxon>
        <taxon>Microlunatus</taxon>
    </lineage>
</organism>
<protein>
    <submittedName>
        <fullName evidence="1">Uncharacterized protein</fullName>
    </submittedName>
</protein>
<dbReference type="RefSeq" id="WP_182558460.1">
    <property type="nucleotide sequence ID" value="NZ_JACGWT010000001.1"/>
</dbReference>
<accession>A0A7W3IPI9</accession>
<dbReference type="AlphaFoldDB" id="A0A7W3IPI9"/>
<proteinExistence type="predicted"/>
<name>A0A7W3IPI9_9ACTN</name>
<dbReference type="Proteomes" id="UP000523079">
    <property type="component" value="Unassembled WGS sequence"/>
</dbReference>